<dbReference type="OrthoDB" id="8903822at2"/>
<organism evidence="1 2">
    <name type="scientific">Roseateles asaccharophilus</name>
    <dbReference type="NCBI Taxonomy" id="582607"/>
    <lineage>
        <taxon>Bacteria</taxon>
        <taxon>Pseudomonadati</taxon>
        <taxon>Pseudomonadota</taxon>
        <taxon>Betaproteobacteria</taxon>
        <taxon>Burkholderiales</taxon>
        <taxon>Sphaerotilaceae</taxon>
        <taxon>Roseateles</taxon>
    </lineage>
</organism>
<dbReference type="EMBL" id="SNXE01000007">
    <property type="protein sequence ID" value="TDP07537.1"/>
    <property type="molecule type" value="Genomic_DNA"/>
</dbReference>
<dbReference type="AlphaFoldDB" id="A0A4R6MYW2"/>
<accession>A0A4R6MYW2</accession>
<proteinExistence type="predicted"/>
<comment type="caution">
    <text evidence="1">The sequence shown here is derived from an EMBL/GenBank/DDBJ whole genome shotgun (WGS) entry which is preliminary data.</text>
</comment>
<gene>
    <name evidence="1" type="ORF">DFR39_10770</name>
</gene>
<dbReference type="RefSeq" id="WP_133604335.1">
    <property type="nucleotide sequence ID" value="NZ_JAUFPJ010000008.1"/>
</dbReference>
<protein>
    <recommendedName>
        <fullName evidence="3">STAS/SEC14 domain-containing protein</fullName>
    </recommendedName>
</protein>
<keyword evidence="2" id="KW-1185">Reference proteome</keyword>
<name>A0A4R6MYW2_9BURK</name>
<evidence type="ECO:0000313" key="2">
    <source>
        <dbReference type="Proteomes" id="UP000295357"/>
    </source>
</evidence>
<sequence length="130" mass="15137">MRQHGEYHIEWREPILWVRYQGTWNVQAVEALHADVRSFWTQDPQRRWAMLTDAREWEGGTPEVFARWWDFFTDAVAHGLDAVSDVLPSSFHALLVRDLAERAQAITRFQHSASVQEAQAWLASQGYGKV</sequence>
<evidence type="ECO:0008006" key="3">
    <source>
        <dbReference type="Google" id="ProtNLM"/>
    </source>
</evidence>
<reference evidence="1 2" key="1">
    <citation type="submission" date="2019-03" db="EMBL/GenBank/DDBJ databases">
        <title>Genomic Encyclopedia of Type Strains, Phase IV (KMG-IV): sequencing the most valuable type-strain genomes for metagenomic binning, comparative biology and taxonomic classification.</title>
        <authorList>
            <person name="Goeker M."/>
        </authorList>
    </citation>
    <scope>NUCLEOTIDE SEQUENCE [LARGE SCALE GENOMIC DNA]</scope>
    <source>
        <strain evidence="1 2">DSM 25082</strain>
    </source>
</reference>
<evidence type="ECO:0000313" key="1">
    <source>
        <dbReference type="EMBL" id="TDP07537.1"/>
    </source>
</evidence>
<dbReference type="Proteomes" id="UP000295357">
    <property type="component" value="Unassembled WGS sequence"/>
</dbReference>